<dbReference type="SMART" id="SM00861">
    <property type="entry name" value="Transket_pyr"/>
    <property type="match status" value="1"/>
</dbReference>
<evidence type="ECO:0000256" key="3">
    <source>
        <dbReference type="ARBA" id="ARBA00023052"/>
    </source>
</evidence>
<dbReference type="PANTHER" id="PTHR43825">
    <property type="entry name" value="PYRUVATE DEHYDROGENASE E1 COMPONENT"/>
    <property type="match status" value="1"/>
</dbReference>
<dbReference type="FunFam" id="3.40.50.970:FF:000129">
    <property type="entry name" value="Transketolase"/>
    <property type="match status" value="1"/>
</dbReference>
<feature type="domain" description="Transketolase-like pyrimidine-binding" evidence="4">
    <location>
        <begin position="1"/>
        <end position="163"/>
    </location>
</feature>
<dbReference type="PANTHER" id="PTHR43825:SF5">
    <property type="entry name" value="HYPOTHETICAL TRANSKETOLASE FAMILY PROTEIN"/>
    <property type="match status" value="1"/>
</dbReference>
<comment type="cofactor">
    <cofactor evidence="1">
        <name>thiamine diphosphate</name>
        <dbReference type="ChEBI" id="CHEBI:58937"/>
    </cofactor>
</comment>
<dbReference type="Pfam" id="PF02780">
    <property type="entry name" value="Transketolase_C"/>
    <property type="match status" value="1"/>
</dbReference>
<dbReference type="OrthoDB" id="8732661at2"/>
<accession>A0A512DN72</accession>
<dbReference type="AlphaFoldDB" id="A0A512DN72"/>
<dbReference type="SUPFAM" id="SSF52518">
    <property type="entry name" value="Thiamin diphosphate-binding fold (THDP-binding)"/>
    <property type="match status" value="1"/>
</dbReference>
<dbReference type="CDD" id="cd07033">
    <property type="entry name" value="TPP_PYR_DXS_TK_like"/>
    <property type="match status" value="1"/>
</dbReference>
<comment type="similarity">
    <text evidence="2">Belongs to the transketolase family.</text>
</comment>
<dbReference type="EMBL" id="BJYZ01000008">
    <property type="protein sequence ID" value="GEO37933.1"/>
    <property type="molecule type" value="Genomic_DNA"/>
</dbReference>
<dbReference type="InterPro" id="IPR005475">
    <property type="entry name" value="Transketolase-like_Pyr-bd"/>
</dbReference>
<keyword evidence="6" id="KW-1185">Reference proteome</keyword>
<dbReference type="InterPro" id="IPR029061">
    <property type="entry name" value="THDP-binding"/>
</dbReference>
<sequence length="315" mass="33868">MRQTSLKMVHELAKADPRVVFIGSDLGPDTLTEMRDEFPNRFFMEGISEQNVIGMAAGMALDGFIPYINTIATFLTRRSYEQVAVDLCLHDLPVRLIASGGGVVYAPLGPTHLAIEDIAIMRALPNMTVVAVADAEEMRRLMWATLDWPHPIYIRLAKGGDPVVTSPEDGFTLGKAILKRAPGDVLLVSTGVMLGPCLDAADLLDARGINCGVLHMHTVKPIDADALVDLAGKVRLIVTVEEHILTGGLGSAVLETLSDRLPGRIPPLRRISLPDAFPVKYGSQQEHHRLNGLTAPAIAQAVEKAAVEAVVEAAP</sequence>
<dbReference type="Pfam" id="PF02779">
    <property type="entry name" value="Transket_pyr"/>
    <property type="match status" value="1"/>
</dbReference>
<evidence type="ECO:0000313" key="6">
    <source>
        <dbReference type="Proteomes" id="UP000321523"/>
    </source>
</evidence>
<name>A0A512DN72_9PROT</name>
<evidence type="ECO:0000313" key="5">
    <source>
        <dbReference type="EMBL" id="GEO37933.1"/>
    </source>
</evidence>
<protein>
    <submittedName>
        <fullName evidence="5">Transketolase</fullName>
    </submittedName>
</protein>
<dbReference type="Gene3D" id="3.40.50.970">
    <property type="match status" value="1"/>
</dbReference>
<comment type="caution">
    <text evidence="5">The sequence shown here is derived from an EMBL/GenBank/DDBJ whole genome shotgun (WGS) entry which is preliminary data.</text>
</comment>
<evidence type="ECO:0000256" key="2">
    <source>
        <dbReference type="ARBA" id="ARBA00007131"/>
    </source>
</evidence>
<keyword evidence="3" id="KW-0786">Thiamine pyrophosphate</keyword>
<dbReference type="Proteomes" id="UP000321523">
    <property type="component" value="Unassembled WGS sequence"/>
</dbReference>
<evidence type="ECO:0000259" key="4">
    <source>
        <dbReference type="SMART" id="SM00861"/>
    </source>
</evidence>
<dbReference type="RefSeq" id="WP_044430770.1">
    <property type="nucleotide sequence ID" value="NZ_BJYZ01000008.1"/>
</dbReference>
<dbReference type="InterPro" id="IPR009014">
    <property type="entry name" value="Transketo_C/PFOR_II"/>
</dbReference>
<proteinExistence type="inferred from homology"/>
<reference evidence="5 6" key="1">
    <citation type="submission" date="2019-07" db="EMBL/GenBank/DDBJ databases">
        <title>Whole genome shotgun sequence of Skermanella aerolata NBRC 106429.</title>
        <authorList>
            <person name="Hosoyama A."/>
            <person name="Uohara A."/>
            <person name="Ohji S."/>
            <person name="Ichikawa N."/>
        </authorList>
    </citation>
    <scope>NUCLEOTIDE SEQUENCE [LARGE SCALE GENOMIC DNA]</scope>
    <source>
        <strain evidence="5 6">NBRC 106429</strain>
    </source>
</reference>
<dbReference type="Gene3D" id="3.40.50.920">
    <property type="match status" value="1"/>
</dbReference>
<dbReference type="SUPFAM" id="SSF52922">
    <property type="entry name" value="TK C-terminal domain-like"/>
    <property type="match status" value="1"/>
</dbReference>
<dbReference type="InterPro" id="IPR051157">
    <property type="entry name" value="PDH/Transketolase"/>
</dbReference>
<dbReference type="InterPro" id="IPR033248">
    <property type="entry name" value="Transketolase_C"/>
</dbReference>
<evidence type="ECO:0000256" key="1">
    <source>
        <dbReference type="ARBA" id="ARBA00001964"/>
    </source>
</evidence>
<organism evidence="5 6">
    <name type="scientific">Skermanella aerolata</name>
    <dbReference type="NCBI Taxonomy" id="393310"/>
    <lineage>
        <taxon>Bacteria</taxon>
        <taxon>Pseudomonadati</taxon>
        <taxon>Pseudomonadota</taxon>
        <taxon>Alphaproteobacteria</taxon>
        <taxon>Rhodospirillales</taxon>
        <taxon>Azospirillaceae</taxon>
        <taxon>Skermanella</taxon>
    </lineage>
</organism>
<gene>
    <name evidence="5" type="ORF">SAE02_20810</name>
</gene>